<organism evidence="2">
    <name type="scientific">Lotharella oceanica</name>
    <dbReference type="NCBI Taxonomy" id="641309"/>
    <lineage>
        <taxon>Eukaryota</taxon>
        <taxon>Sar</taxon>
        <taxon>Rhizaria</taxon>
        <taxon>Cercozoa</taxon>
        <taxon>Chlorarachniophyceae</taxon>
        <taxon>Lotharella</taxon>
    </lineage>
</organism>
<dbReference type="EMBL" id="HBHP01005703">
    <property type="protein sequence ID" value="CAD9751097.1"/>
    <property type="molecule type" value="Transcribed_RNA"/>
</dbReference>
<dbReference type="AlphaFoldDB" id="A0A7S2TI20"/>
<evidence type="ECO:0000313" key="2">
    <source>
        <dbReference type="EMBL" id="CAD9751097.1"/>
    </source>
</evidence>
<feature type="transmembrane region" description="Helical" evidence="1">
    <location>
        <begin position="39"/>
        <end position="61"/>
    </location>
</feature>
<proteinExistence type="predicted"/>
<gene>
    <name evidence="2" type="ORF">LSP00402_LOCUS3542</name>
</gene>
<feature type="transmembrane region" description="Helical" evidence="1">
    <location>
        <begin position="73"/>
        <end position="95"/>
    </location>
</feature>
<keyword evidence="1" id="KW-0472">Membrane</keyword>
<protein>
    <recommendedName>
        <fullName evidence="3">Bestrophin homolog</fullName>
    </recommendedName>
</protein>
<keyword evidence="1" id="KW-1133">Transmembrane helix</keyword>
<sequence length="304" mass="34685">MNGPSETSYLLMENKRIHKVHSKVLRDIEGYQIVNINPWAASAMFFKAAFCSLSFVGMRFLLKHLGHESNTPISSVTAFMAGTYFVLSILFKGILDEYSECARMPTRITSEVVQYREIWELFGTRDEVFQVSKILSDFVEKVIMGIRNPKHGITGLDSILDDFEDLHDMQVSLVQDPESHKQHPNMNPMTVASSLSKQLNVIRAHILRADHVSRCNYLPVGAAFNWIISICCTMVLLSVTTTDIIQELTLLPSLVLFVYLFVMFMTEMDDPFDINSSISVSIESLEKLHSTTRQWLEEFDRRSS</sequence>
<accession>A0A7S2TI20</accession>
<feature type="transmembrane region" description="Helical" evidence="1">
    <location>
        <begin position="217"/>
        <end position="237"/>
    </location>
</feature>
<feature type="transmembrane region" description="Helical" evidence="1">
    <location>
        <begin position="249"/>
        <end position="266"/>
    </location>
</feature>
<reference evidence="2" key="1">
    <citation type="submission" date="2021-01" db="EMBL/GenBank/DDBJ databases">
        <authorList>
            <person name="Corre E."/>
            <person name="Pelletier E."/>
            <person name="Niang G."/>
            <person name="Scheremetjew M."/>
            <person name="Finn R."/>
            <person name="Kale V."/>
            <person name="Holt S."/>
            <person name="Cochrane G."/>
            <person name="Meng A."/>
            <person name="Brown T."/>
            <person name="Cohen L."/>
        </authorList>
    </citation>
    <scope>NUCLEOTIDE SEQUENCE</scope>
    <source>
        <strain evidence="2">CCMP622</strain>
    </source>
</reference>
<name>A0A7S2TI20_9EUKA</name>
<evidence type="ECO:0000256" key="1">
    <source>
        <dbReference type="SAM" id="Phobius"/>
    </source>
</evidence>
<keyword evidence="1" id="KW-0812">Transmembrane</keyword>
<evidence type="ECO:0008006" key="3">
    <source>
        <dbReference type="Google" id="ProtNLM"/>
    </source>
</evidence>